<dbReference type="InterPro" id="IPR010730">
    <property type="entry name" value="HET"/>
</dbReference>
<sequence length="619" mass="70294">MQPPLKVSRREYSILSPKKILEICLRRGRDFVPTRLVDLGEPGAEWAAKSVRIVPTKDAGIRSHYATLSHCWGNPDSKPFFNLTKEILQASAVPSVPIEDINNENFTQAMAVARYLGVRYIWIDSMCIVQNDEGADKLRELQLMHQVYRNSHCNIAAVDSPDKSGGLFRERKGTVDYLVPTRYVPSHESGTQEPALFGDRPWRVLNGDLWQDEVLAGAVYTRAWVFQAVLENQAASERHWRERLQDTALMVSPISGTANHSLEAFWSAAVLSYTSCNLTNQTDKLNALWGIAKLVRDALSEEYGAGFWEPELHQQLAWRVVNWEKSVRTEDLARLFPSWSWSSVNGAIEVANRMTGYQGYRVTGHDGQPLALKIKNRVYARHIQSNYTRWSDELSFMTAELAQRQAKIVSRIQEADSNSEPVPRSQPGAVLVGKAEYRNAETMPELEDVTLNIQGHISRGRMVMLSEDKTWRIVIRNPDGSTFEGIEAFPDERPETQETECMFVVLSAERFDEGYVDAECADEECIGEECIGEECFDEECVDENCDDSEDCEDRDSAYHYSGNGIIVKNERDNHYRRIGAIAFREIKPESWDALRHQCCGRTVEQGEHSLEAGTMFYLD</sequence>
<dbReference type="PANTHER" id="PTHR33112">
    <property type="entry name" value="DOMAIN PROTEIN, PUTATIVE-RELATED"/>
    <property type="match status" value="1"/>
</dbReference>
<accession>A0A7C8MRJ1</accession>
<dbReference type="InParanoid" id="A0A7C8MRJ1"/>
<gene>
    <name evidence="2" type="ORF">GQX73_g7022</name>
</gene>
<comment type="caution">
    <text evidence="2">The sequence shown here is derived from an EMBL/GenBank/DDBJ whole genome shotgun (WGS) entry which is preliminary data.</text>
</comment>
<evidence type="ECO:0000313" key="2">
    <source>
        <dbReference type="EMBL" id="KAF2966547.1"/>
    </source>
</evidence>
<feature type="domain" description="Heterokaryon incompatibility" evidence="1">
    <location>
        <begin position="65"/>
        <end position="227"/>
    </location>
</feature>
<name>A0A7C8MRJ1_9PEZI</name>
<protein>
    <recommendedName>
        <fullName evidence="1">Heterokaryon incompatibility domain-containing protein</fullName>
    </recommendedName>
</protein>
<reference evidence="2 3" key="1">
    <citation type="submission" date="2019-12" db="EMBL/GenBank/DDBJ databases">
        <title>Draft genome sequence of the ascomycete Xylaria multiplex DSM 110363.</title>
        <authorList>
            <person name="Buettner E."/>
            <person name="Kellner H."/>
        </authorList>
    </citation>
    <scope>NUCLEOTIDE SEQUENCE [LARGE SCALE GENOMIC DNA]</scope>
    <source>
        <strain evidence="2 3">DSM 110363</strain>
    </source>
</reference>
<dbReference type="OrthoDB" id="5362512at2759"/>
<dbReference type="PANTHER" id="PTHR33112:SF10">
    <property type="entry name" value="TOL"/>
    <property type="match status" value="1"/>
</dbReference>
<keyword evidence="3" id="KW-1185">Reference proteome</keyword>
<dbReference type="Proteomes" id="UP000481858">
    <property type="component" value="Unassembled WGS sequence"/>
</dbReference>
<evidence type="ECO:0000259" key="1">
    <source>
        <dbReference type="Pfam" id="PF06985"/>
    </source>
</evidence>
<organism evidence="2 3">
    <name type="scientific">Xylaria multiplex</name>
    <dbReference type="NCBI Taxonomy" id="323545"/>
    <lineage>
        <taxon>Eukaryota</taxon>
        <taxon>Fungi</taxon>
        <taxon>Dikarya</taxon>
        <taxon>Ascomycota</taxon>
        <taxon>Pezizomycotina</taxon>
        <taxon>Sordariomycetes</taxon>
        <taxon>Xylariomycetidae</taxon>
        <taxon>Xylariales</taxon>
        <taxon>Xylariaceae</taxon>
        <taxon>Xylaria</taxon>
    </lineage>
</organism>
<dbReference type="AlphaFoldDB" id="A0A7C8MRJ1"/>
<dbReference type="Pfam" id="PF06985">
    <property type="entry name" value="HET"/>
    <property type="match status" value="1"/>
</dbReference>
<proteinExistence type="predicted"/>
<evidence type="ECO:0000313" key="3">
    <source>
        <dbReference type="Proteomes" id="UP000481858"/>
    </source>
</evidence>
<dbReference type="EMBL" id="WUBL01000086">
    <property type="protein sequence ID" value="KAF2966547.1"/>
    <property type="molecule type" value="Genomic_DNA"/>
</dbReference>